<feature type="compositionally biased region" description="Gly residues" evidence="1">
    <location>
        <begin position="167"/>
        <end position="177"/>
    </location>
</feature>
<keyword evidence="3" id="KW-0255">Endonuclease</keyword>
<proteinExistence type="predicted"/>
<organism evidence="3 4">
    <name type="scientific">Microtetraspora malaysiensis</name>
    <dbReference type="NCBI Taxonomy" id="161358"/>
    <lineage>
        <taxon>Bacteria</taxon>
        <taxon>Bacillati</taxon>
        <taxon>Actinomycetota</taxon>
        <taxon>Actinomycetes</taxon>
        <taxon>Streptosporangiales</taxon>
        <taxon>Streptosporangiaceae</taxon>
        <taxon>Microtetraspora</taxon>
    </lineage>
</organism>
<feature type="region of interest" description="Disordered" evidence="1">
    <location>
        <begin position="333"/>
        <end position="353"/>
    </location>
</feature>
<keyword evidence="4" id="KW-1185">Reference proteome</keyword>
<keyword evidence="3" id="KW-0540">Nuclease</keyword>
<accession>A0ABW6T5A4</accession>
<dbReference type="InterPro" id="IPR003615">
    <property type="entry name" value="HNH_nuc"/>
</dbReference>
<dbReference type="SMART" id="SM00507">
    <property type="entry name" value="HNHc"/>
    <property type="match status" value="1"/>
</dbReference>
<gene>
    <name evidence="3" type="ORF">ACFYXI_36790</name>
</gene>
<dbReference type="RefSeq" id="WP_387417350.1">
    <property type="nucleotide sequence ID" value="NZ_JBIASD010000040.1"/>
</dbReference>
<feature type="domain" description="HNH nuclease" evidence="2">
    <location>
        <begin position="191"/>
        <end position="241"/>
    </location>
</feature>
<dbReference type="InterPro" id="IPR002711">
    <property type="entry name" value="HNH"/>
</dbReference>
<sequence length="353" mass="37433">MLAASDGSHGAPLGYAAGELRVRASTLMHLDDLPAELAGWGPVHAHLARIVAKRQIGGEWRFAVCDEDGHLLFAGVTRRRPGGWPRQTGVAQKLGVAGEPEPEVRVVPVRGRGIVELQFPLSLLRALHADLHALGGWAGVVADVVGQYEAAGPDHAPGEGDGDGGDAGEGPSAGTGDSGDERRRFPRAGLRRRIQVRDRVCTHPGCRAPATRSELDHTRPYAAGGSTSEGNLAAACAHDHDLRDNGWQVVRTAPGHVTWISRTGHRYPAEPPPVIEPLPEPFAPAGWAHLRPADSGYGAGSITDPAVDELPYVPAYRYEPAWWEEPLAKPDAAQEVTVRAGPPADPAEDIPPV</sequence>
<evidence type="ECO:0000259" key="2">
    <source>
        <dbReference type="SMART" id="SM00507"/>
    </source>
</evidence>
<evidence type="ECO:0000313" key="4">
    <source>
        <dbReference type="Proteomes" id="UP001602013"/>
    </source>
</evidence>
<dbReference type="Pfam" id="PF01844">
    <property type="entry name" value="HNH"/>
    <property type="match status" value="1"/>
</dbReference>
<dbReference type="Gene3D" id="1.10.30.50">
    <property type="match status" value="1"/>
</dbReference>
<dbReference type="GO" id="GO:0004519">
    <property type="term" value="F:endonuclease activity"/>
    <property type="evidence" value="ECO:0007669"/>
    <property type="project" value="UniProtKB-KW"/>
</dbReference>
<dbReference type="CDD" id="cd00085">
    <property type="entry name" value="HNHc"/>
    <property type="match status" value="1"/>
</dbReference>
<dbReference type="Proteomes" id="UP001602013">
    <property type="component" value="Unassembled WGS sequence"/>
</dbReference>
<evidence type="ECO:0000313" key="3">
    <source>
        <dbReference type="EMBL" id="MFF3671158.1"/>
    </source>
</evidence>
<feature type="region of interest" description="Disordered" evidence="1">
    <location>
        <begin position="151"/>
        <end position="189"/>
    </location>
</feature>
<dbReference type="EMBL" id="JBIASD010000040">
    <property type="protein sequence ID" value="MFF3671158.1"/>
    <property type="molecule type" value="Genomic_DNA"/>
</dbReference>
<protein>
    <submittedName>
        <fullName evidence="3">HNH endonuclease signature motif containing protein</fullName>
    </submittedName>
</protein>
<feature type="compositionally biased region" description="Pro residues" evidence="1">
    <location>
        <begin position="343"/>
        <end position="353"/>
    </location>
</feature>
<name>A0ABW6T5A4_9ACTN</name>
<reference evidence="3 4" key="1">
    <citation type="submission" date="2024-10" db="EMBL/GenBank/DDBJ databases">
        <title>The Natural Products Discovery Center: Release of the First 8490 Sequenced Strains for Exploring Actinobacteria Biosynthetic Diversity.</title>
        <authorList>
            <person name="Kalkreuter E."/>
            <person name="Kautsar S.A."/>
            <person name="Yang D."/>
            <person name="Bader C.D."/>
            <person name="Teijaro C.N."/>
            <person name="Fluegel L."/>
            <person name="Davis C.M."/>
            <person name="Simpson J.R."/>
            <person name="Lauterbach L."/>
            <person name="Steele A.D."/>
            <person name="Gui C."/>
            <person name="Meng S."/>
            <person name="Li G."/>
            <person name="Viehrig K."/>
            <person name="Ye F."/>
            <person name="Su P."/>
            <person name="Kiefer A.F."/>
            <person name="Nichols A."/>
            <person name="Cepeda A.J."/>
            <person name="Yan W."/>
            <person name="Fan B."/>
            <person name="Jiang Y."/>
            <person name="Adhikari A."/>
            <person name="Zheng C.-J."/>
            <person name="Schuster L."/>
            <person name="Cowan T.M."/>
            <person name="Smanski M.J."/>
            <person name="Chevrette M.G."/>
            <person name="De Carvalho L.P.S."/>
            <person name="Shen B."/>
        </authorList>
    </citation>
    <scope>NUCLEOTIDE SEQUENCE [LARGE SCALE GENOMIC DNA]</scope>
    <source>
        <strain evidence="3 4">NPDC002173</strain>
    </source>
</reference>
<evidence type="ECO:0000256" key="1">
    <source>
        <dbReference type="SAM" id="MobiDB-lite"/>
    </source>
</evidence>
<keyword evidence="3" id="KW-0378">Hydrolase</keyword>
<comment type="caution">
    <text evidence="3">The sequence shown here is derived from an EMBL/GenBank/DDBJ whole genome shotgun (WGS) entry which is preliminary data.</text>
</comment>